<accession>A0A3M0A6T2</accession>
<feature type="signal peptide" evidence="1">
    <location>
        <begin position="1"/>
        <end position="24"/>
    </location>
</feature>
<organism evidence="2 3">
    <name type="scientific">Metamycoplasma subdolum</name>
    <dbReference type="NCBI Taxonomy" id="92407"/>
    <lineage>
        <taxon>Bacteria</taxon>
        <taxon>Bacillati</taxon>
        <taxon>Mycoplasmatota</taxon>
        <taxon>Mycoplasmoidales</taxon>
        <taxon>Metamycoplasmataceae</taxon>
        <taxon>Metamycoplasma</taxon>
    </lineage>
</organism>
<gene>
    <name evidence="2" type="ORF">JN00_0348</name>
</gene>
<dbReference type="RefSeq" id="WP_121940822.1">
    <property type="nucleotide sequence ID" value="NZ_CP137846.1"/>
</dbReference>
<evidence type="ECO:0000256" key="1">
    <source>
        <dbReference type="SAM" id="SignalP"/>
    </source>
</evidence>
<dbReference type="AlphaFoldDB" id="A0A3M0A6T2"/>
<name>A0A3M0A6T2_9BACT</name>
<sequence>MNKIKKITLALFAISSLTIIPALAISCKPKEERKLDKALKENRKQREEFHKRNPDQPVGYVEFEKLVRDSIQAELKVNPNNKLEIYAKWTKNVEISTNSIKQTLQEYQ</sequence>
<evidence type="ECO:0000313" key="3">
    <source>
        <dbReference type="Proteomes" id="UP000267246"/>
    </source>
</evidence>
<comment type="caution">
    <text evidence="2">The sequence shown here is derived from an EMBL/GenBank/DDBJ whole genome shotgun (WGS) entry which is preliminary data.</text>
</comment>
<dbReference type="PROSITE" id="PS51257">
    <property type="entry name" value="PROKAR_LIPOPROTEIN"/>
    <property type="match status" value="1"/>
</dbReference>
<dbReference type="Proteomes" id="UP000267246">
    <property type="component" value="Unassembled WGS sequence"/>
</dbReference>
<reference evidence="2 3" key="1">
    <citation type="submission" date="2018-10" db="EMBL/GenBank/DDBJ databases">
        <title>Genomic Encyclopedia of Archaeal and Bacterial Type Strains, Phase II (KMG-II): from individual species to whole genera.</title>
        <authorList>
            <person name="Goeker M."/>
        </authorList>
    </citation>
    <scope>NUCLEOTIDE SEQUENCE [LARGE SCALE GENOMIC DNA]</scope>
    <source>
        <strain evidence="2 3">ATCC 29870</strain>
    </source>
</reference>
<keyword evidence="1" id="KW-0732">Signal</keyword>
<keyword evidence="3" id="KW-1185">Reference proteome</keyword>
<proteinExistence type="predicted"/>
<dbReference type="EMBL" id="REFI01000007">
    <property type="protein sequence ID" value="RMA78518.1"/>
    <property type="molecule type" value="Genomic_DNA"/>
</dbReference>
<evidence type="ECO:0008006" key="4">
    <source>
        <dbReference type="Google" id="ProtNLM"/>
    </source>
</evidence>
<evidence type="ECO:0000313" key="2">
    <source>
        <dbReference type="EMBL" id="RMA78518.1"/>
    </source>
</evidence>
<feature type="chain" id="PRO_5018207561" description="Lipoprotein" evidence="1">
    <location>
        <begin position="25"/>
        <end position="108"/>
    </location>
</feature>
<protein>
    <recommendedName>
        <fullName evidence="4">Lipoprotein</fullName>
    </recommendedName>
</protein>